<feature type="transmembrane region" description="Helical" evidence="1">
    <location>
        <begin position="119"/>
        <end position="137"/>
    </location>
</feature>
<organism evidence="2 3">
    <name type="scientific">Strongyloides venezuelensis</name>
    <name type="common">Threadworm</name>
    <dbReference type="NCBI Taxonomy" id="75913"/>
    <lineage>
        <taxon>Eukaryota</taxon>
        <taxon>Metazoa</taxon>
        <taxon>Ecdysozoa</taxon>
        <taxon>Nematoda</taxon>
        <taxon>Chromadorea</taxon>
        <taxon>Rhabditida</taxon>
        <taxon>Tylenchina</taxon>
        <taxon>Panagrolaimomorpha</taxon>
        <taxon>Strongyloidoidea</taxon>
        <taxon>Strongyloididae</taxon>
        <taxon>Strongyloides</taxon>
    </lineage>
</organism>
<reference evidence="3" key="2">
    <citation type="submission" date="2015-08" db="UniProtKB">
        <authorList>
            <consortium name="WormBaseParasite"/>
        </authorList>
    </citation>
    <scope>IDENTIFICATION</scope>
</reference>
<evidence type="ECO:0000313" key="3">
    <source>
        <dbReference type="WBParaSite" id="SVE_1021500.1"/>
    </source>
</evidence>
<feature type="transmembrane region" description="Helical" evidence="1">
    <location>
        <begin position="77"/>
        <end position="99"/>
    </location>
</feature>
<keyword evidence="1" id="KW-1133">Transmembrane helix</keyword>
<feature type="transmembrane region" description="Helical" evidence="1">
    <location>
        <begin position="34"/>
        <end position="56"/>
    </location>
</feature>
<sequence>MNSPRLLQRGRYKYFVKYDVCIFFYDNNNVNKAYYIWGVILSGIVLIMTLFLNICNLRKLTNKSNKRIRNLSGRADLHLAIYTAILTIGLIWLNVYYTIRSIGVFLNNNFIYQSMLPHFGWILDIIVFGSVWSLFLISTKIRRSYIKFYKNLLHL</sequence>
<dbReference type="WBParaSite" id="SVE_1021500.1">
    <property type="protein sequence ID" value="SVE_1021500.1"/>
    <property type="gene ID" value="SVE_1021500"/>
</dbReference>
<proteinExistence type="predicted"/>
<evidence type="ECO:0000313" key="2">
    <source>
        <dbReference type="Proteomes" id="UP000035680"/>
    </source>
</evidence>
<evidence type="ECO:0000256" key="1">
    <source>
        <dbReference type="SAM" id="Phobius"/>
    </source>
</evidence>
<dbReference type="AlphaFoldDB" id="A0A0K0FMI8"/>
<keyword evidence="1" id="KW-0472">Membrane</keyword>
<dbReference type="Proteomes" id="UP000035680">
    <property type="component" value="Unassembled WGS sequence"/>
</dbReference>
<keyword evidence="1" id="KW-0812">Transmembrane</keyword>
<accession>A0A0K0FMI8</accession>
<keyword evidence="2" id="KW-1185">Reference proteome</keyword>
<reference evidence="2" key="1">
    <citation type="submission" date="2014-07" db="EMBL/GenBank/DDBJ databases">
        <authorList>
            <person name="Martin A.A"/>
            <person name="De Silva N."/>
        </authorList>
    </citation>
    <scope>NUCLEOTIDE SEQUENCE</scope>
</reference>
<name>A0A0K0FMI8_STRVS</name>
<protein>
    <submittedName>
        <fullName evidence="3">Serpentine receptor class gamma</fullName>
    </submittedName>
</protein>